<organism evidence="2 3">
    <name type="scientific">Gossypium anomalum</name>
    <dbReference type="NCBI Taxonomy" id="47600"/>
    <lineage>
        <taxon>Eukaryota</taxon>
        <taxon>Viridiplantae</taxon>
        <taxon>Streptophyta</taxon>
        <taxon>Embryophyta</taxon>
        <taxon>Tracheophyta</taxon>
        <taxon>Spermatophyta</taxon>
        <taxon>Magnoliopsida</taxon>
        <taxon>eudicotyledons</taxon>
        <taxon>Gunneridae</taxon>
        <taxon>Pentapetalae</taxon>
        <taxon>rosids</taxon>
        <taxon>malvids</taxon>
        <taxon>Malvales</taxon>
        <taxon>Malvaceae</taxon>
        <taxon>Malvoideae</taxon>
        <taxon>Gossypium</taxon>
    </lineage>
</organism>
<proteinExistence type="predicted"/>
<dbReference type="PANTHER" id="PTHR37753:SF1">
    <property type="entry name" value="OS01G0940600 PROTEIN"/>
    <property type="match status" value="1"/>
</dbReference>
<dbReference type="OrthoDB" id="786736at2759"/>
<feature type="compositionally biased region" description="Acidic residues" evidence="1">
    <location>
        <begin position="153"/>
        <end position="169"/>
    </location>
</feature>
<evidence type="ECO:0000313" key="2">
    <source>
        <dbReference type="EMBL" id="KAG8480009.1"/>
    </source>
</evidence>
<name>A0A8J6CPL5_9ROSI</name>
<dbReference type="PANTHER" id="PTHR37753">
    <property type="entry name" value="OS01G0940600 PROTEIN"/>
    <property type="match status" value="1"/>
</dbReference>
<accession>A0A8J6CPL5</accession>
<gene>
    <name evidence="2" type="ORF">CXB51_025041</name>
</gene>
<evidence type="ECO:0000256" key="1">
    <source>
        <dbReference type="SAM" id="MobiDB-lite"/>
    </source>
</evidence>
<dbReference type="Proteomes" id="UP000701853">
    <property type="component" value="Chromosome 10"/>
</dbReference>
<dbReference type="EMBL" id="JAHUZN010000010">
    <property type="protein sequence ID" value="KAG8480009.1"/>
    <property type="molecule type" value="Genomic_DNA"/>
</dbReference>
<sequence>MGSHSIITSISSAPPSLPLRSVPAVVAFSGHLSHRKTRGLLHYPQTANAFSSPLLVHAPVVFAFSNDLFNRNRRGLEVVTRAGANTSSYVFAAVFPLSLLAITIFTSIKIADKLDEDFLEDFFGKFEVFLNWKSYLDCLMRELISINQAVKEAEDEGDDGSDGDDDAISLEEIVQEPVLPRTRNRPKREV</sequence>
<comment type="caution">
    <text evidence="2">The sequence shown here is derived from an EMBL/GenBank/DDBJ whole genome shotgun (WGS) entry which is preliminary data.</text>
</comment>
<dbReference type="AlphaFoldDB" id="A0A8J6CPL5"/>
<feature type="region of interest" description="Disordered" evidence="1">
    <location>
        <begin position="152"/>
        <end position="172"/>
    </location>
</feature>
<evidence type="ECO:0000313" key="3">
    <source>
        <dbReference type="Proteomes" id="UP000701853"/>
    </source>
</evidence>
<protein>
    <submittedName>
        <fullName evidence="2">Uncharacterized protein</fullName>
    </submittedName>
</protein>
<keyword evidence="3" id="KW-1185">Reference proteome</keyword>
<reference evidence="2 3" key="1">
    <citation type="journal article" date="2021" name="bioRxiv">
        <title>The Gossypium anomalum genome as a resource for cotton improvement and evolutionary analysis of hybrid incompatibility.</title>
        <authorList>
            <person name="Grover C.E."/>
            <person name="Yuan D."/>
            <person name="Arick M.A."/>
            <person name="Miller E.R."/>
            <person name="Hu G."/>
            <person name="Peterson D.G."/>
            <person name="Wendel J.F."/>
            <person name="Udall J.A."/>
        </authorList>
    </citation>
    <scope>NUCLEOTIDE SEQUENCE [LARGE SCALE GENOMIC DNA]</scope>
    <source>
        <strain evidence="2">JFW-Udall</strain>
        <tissue evidence="2">Leaf</tissue>
    </source>
</reference>